<dbReference type="OMA" id="MSIANPR"/>
<protein>
    <submittedName>
        <fullName evidence="2">Uncharacterized protein LOC106077632 isoform X1</fullName>
    </submittedName>
</protein>
<organism evidence="1 2">
    <name type="scientific">Biomphalaria glabrata</name>
    <name type="common">Bloodfluke planorb</name>
    <name type="synonym">Freshwater snail</name>
    <dbReference type="NCBI Taxonomy" id="6526"/>
    <lineage>
        <taxon>Eukaryota</taxon>
        <taxon>Metazoa</taxon>
        <taxon>Spiralia</taxon>
        <taxon>Lophotrochozoa</taxon>
        <taxon>Mollusca</taxon>
        <taxon>Gastropoda</taxon>
        <taxon>Heterobranchia</taxon>
        <taxon>Euthyneura</taxon>
        <taxon>Panpulmonata</taxon>
        <taxon>Hygrophila</taxon>
        <taxon>Lymnaeoidea</taxon>
        <taxon>Planorbidae</taxon>
        <taxon>Biomphalaria</taxon>
    </lineage>
</organism>
<proteinExistence type="predicted"/>
<dbReference type="GeneID" id="106077632"/>
<evidence type="ECO:0000313" key="2">
    <source>
        <dbReference type="RefSeq" id="XP_055860383.1"/>
    </source>
</evidence>
<dbReference type="AlphaFoldDB" id="A0A9W2YCD3"/>
<name>A0A9W2YCD3_BIOGL</name>
<dbReference type="RefSeq" id="XP_055860383.1">
    <property type="nucleotide sequence ID" value="XM_056004408.1"/>
</dbReference>
<reference evidence="2" key="1">
    <citation type="submission" date="2025-08" db="UniProtKB">
        <authorList>
            <consortium name="RefSeq"/>
        </authorList>
    </citation>
    <scope>IDENTIFICATION</scope>
</reference>
<sequence>MGGFKTFSRQVVFNSPMDNPRLIFKPPRHRPGDLQTLPTHPLLFSWPMNAYVRSRIISEEHCLIPEATSLPYKSQWQFQSYSARDTTHPDFVDLRGGPANLQNVTEYAPRVTPFPENYKQDDKPKSLFEECDYVVKLNKEKRLNDKWMQKFGRKYFYIVDDMVQKSSKNGHRSLD</sequence>
<dbReference type="Proteomes" id="UP001165740">
    <property type="component" value="Chromosome 1"/>
</dbReference>
<accession>A0A9W2YCD3</accession>
<gene>
    <name evidence="2" type="primary">LOC106077632</name>
</gene>
<keyword evidence="1" id="KW-1185">Reference proteome</keyword>
<dbReference type="OrthoDB" id="6048956at2759"/>
<evidence type="ECO:0000313" key="1">
    <source>
        <dbReference type="Proteomes" id="UP001165740"/>
    </source>
</evidence>